<evidence type="ECO:0000313" key="2">
    <source>
        <dbReference type="Proteomes" id="UP000186817"/>
    </source>
</evidence>
<reference evidence="1 2" key="1">
    <citation type="submission" date="2016-02" db="EMBL/GenBank/DDBJ databases">
        <title>Genome analysis of coral dinoflagellate symbionts highlights evolutionary adaptations to a symbiotic lifestyle.</title>
        <authorList>
            <person name="Aranda M."/>
            <person name="Li Y."/>
            <person name="Liew Y.J."/>
            <person name="Baumgarten S."/>
            <person name="Simakov O."/>
            <person name="Wilson M."/>
            <person name="Piel J."/>
            <person name="Ashoor H."/>
            <person name="Bougouffa S."/>
            <person name="Bajic V.B."/>
            <person name="Ryu T."/>
            <person name="Ravasi T."/>
            <person name="Bayer T."/>
            <person name="Micklem G."/>
            <person name="Kim H."/>
            <person name="Bhak J."/>
            <person name="Lajeunesse T.C."/>
            <person name="Voolstra C.R."/>
        </authorList>
    </citation>
    <scope>NUCLEOTIDE SEQUENCE [LARGE SCALE GENOMIC DNA]</scope>
    <source>
        <strain evidence="1 2">CCMP2467</strain>
    </source>
</reference>
<protein>
    <submittedName>
        <fullName evidence="1">Uncharacterized protein</fullName>
    </submittedName>
</protein>
<dbReference type="OrthoDB" id="10288698at2759"/>
<sequence>MCVKKAQERFSQLLSLCPTSDRPRAGARARLELCHFLAKEEVENGRGQAYFGPAKARVHIDVPTFDAEDVDPAPVA</sequence>
<proteinExistence type="predicted"/>
<name>A0A1Q9BU42_SYMMI</name>
<dbReference type="AlphaFoldDB" id="A0A1Q9BU42"/>
<accession>A0A1Q9BU42</accession>
<comment type="caution">
    <text evidence="1">The sequence shown here is derived from an EMBL/GenBank/DDBJ whole genome shotgun (WGS) entry which is preliminary data.</text>
</comment>
<gene>
    <name evidence="1" type="ORF">AK812_SmicGene46360</name>
</gene>
<evidence type="ECO:0000313" key="1">
    <source>
        <dbReference type="EMBL" id="OLP74176.1"/>
    </source>
</evidence>
<keyword evidence="2" id="KW-1185">Reference proteome</keyword>
<dbReference type="EMBL" id="LSRX01004151">
    <property type="protein sequence ID" value="OLP74176.1"/>
    <property type="molecule type" value="Genomic_DNA"/>
</dbReference>
<organism evidence="1 2">
    <name type="scientific">Symbiodinium microadriaticum</name>
    <name type="common">Dinoflagellate</name>
    <name type="synonym">Zooxanthella microadriatica</name>
    <dbReference type="NCBI Taxonomy" id="2951"/>
    <lineage>
        <taxon>Eukaryota</taxon>
        <taxon>Sar</taxon>
        <taxon>Alveolata</taxon>
        <taxon>Dinophyceae</taxon>
        <taxon>Suessiales</taxon>
        <taxon>Symbiodiniaceae</taxon>
        <taxon>Symbiodinium</taxon>
    </lineage>
</organism>
<dbReference type="Proteomes" id="UP000186817">
    <property type="component" value="Unassembled WGS sequence"/>
</dbReference>